<dbReference type="GO" id="GO:0009289">
    <property type="term" value="C:pilus"/>
    <property type="evidence" value="ECO:0007669"/>
    <property type="project" value="InterPro"/>
</dbReference>
<reference evidence="3" key="1">
    <citation type="submission" date="2019-08" db="EMBL/GenBank/DDBJ databases">
        <authorList>
            <consortium name="PulseNet: The National Subtyping Network for Foodborne Disease Surveillance"/>
            <person name="Tarr C.L."/>
            <person name="Trees E."/>
            <person name="Katz L.S."/>
            <person name="Carleton-Romer H.A."/>
            <person name="Stroika S."/>
            <person name="Kucerova Z."/>
            <person name="Roache K.F."/>
            <person name="Sabol A.L."/>
            <person name="Besser J."/>
            <person name="Gerner-Smidt P."/>
        </authorList>
    </citation>
    <scope>NUCLEOTIDE SEQUENCE</scope>
    <source>
        <strain evidence="5">2014K-0489</strain>
        <strain evidence="3">PNUSAS094603</strain>
        <strain evidence="4">PNUSAS109927</strain>
    </source>
</reference>
<feature type="signal peptide" evidence="1">
    <location>
        <begin position="1"/>
        <end position="16"/>
    </location>
</feature>
<sequence length="173" mass="17641">MAGFVAMSMASVNAMAAAGNAGKVTFTGEVVDAPCNLAPGQDGTDVKVDFGQLSMAQMNAGVKISQPFSLKLQNCTLSTTDSQGAVTTKTASITFNSTDVDSTNDSLLLTHGAAQGLGIGIDGYTFGTKADIKGMMDGNNELRFTAVAQKAAASTDVTAGDFTAATNFVISYQ</sequence>
<dbReference type="InterPro" id="IPR050263">
    <property type="entry name" value="Bact_Fimbrial_Adh_Pro"/>
</dbReference>
<evidence type="ECO:0000313" key="3">
    <source>
        <dbReference type="EMBL" id="ECQ3014322.1"/>
    </source>
</evidence>
<feature type="domain" description="Fimbrial-type adhesion" evidence="2">
    <location>
        <begin position="25"/>
        <end position="173"/>
    </location>
</feature>
<protein>
    <submittedName>
        <fullName evidence="3 5">Fimbrial protein</fullName>
    </submittedName>
</protein>
<gene>
    <name evidence="5" type="ORF">CBX91_21535</name>
    <name evidence="3" type="ORF">FZ370_21820</name>
    <name evidence="4" type="ORF">GC818_19945</name>
</gene>
<feature type="chain" id="PRO_5033507193" evidence="1">
    <location>
        <begin position="17"/>
        <end position="173"/>
    </location>
</feature>
<evidence type="ECO:0000313" key="5">
    <source>
        <dbReference type="EMBL" id="EDH4586540.1"/>
    </source>
</evidence>
<dbReference type="AlphaFoldDB" id="A0A5Y7WD36"/>
<dbReference type="EMBL" id="AAKAJM010000031">
    <property type="protein sequence ID" value="ECQ3014322.1"/>
    <property type="molecule type" value="Genomic_DNA"/>
</dbReference>
<organism evidence="3">
    <name type="scientific">Salmonella enterica</name>
    <name type="common">Salmonella choleraesuis</name>
    <dbReference type="NCBI Taxonomy" id="28901"/>
    <lineage>
        <taxon>Bacteria</taxon>
        <taxon>Pseudomonadati</taxon>
        <taxon>Pseudomonadota</taxon>
        <taxon>Gammaproteobacteria</taxon>
        <taxon>Enterobacterales</taxon>
        <taxon>Enterobacteriaceae</taxon>
        <taxon>Salmonella</taxon>
    </lineage>
</organism>
<dbReference type="Pfam" id="PF00419">
    <property type="entry name" value="Fimbrial"/>
    <property type="match status" value="1"/>
</dbReference>
<dbReference type="EMBL" id="AAMHCR010000083">
    <property type="protein sequence ID" value="EDH3028809.1"/>
    <property type="molecule type" value="Genomic_DNA"/>
</dbReference>
<name>A0A5Y7WD36_SALER</name>
<dbReference type="GO" id="GO:0043709">
    <property type="term" value="P:cell adhesion involved in single-species biofilm formation"/>
    <property type="evidence" value="ECO:0007669"/>
    <property type="project" value="TreeGrafter"/>
</dbReference>
<proteinExistence type="predicted"/>
<dbReference type="EMBL" id="AAMHSF010000023">
    <property type="protein sequence ID" value="EDH4586540.1"/>
    <property type="molecule type" value="Genomic_DNA"/>
</dbReference>
<dbReference type="InterPro" id="IPR000259">
    <property type="entry name" value="Adhesion_dom_fimbrial"/>
</dbReference>
<dbReference type="Gene3D" id="2.60.40.1090">
    <property type="entry name" value="Fimbrial-type adhesion domain"/>
    <property type="match status" value="1"/>
</dbReference>
<evidence type="ECO:0000256" key="1">
    <source>
        <dbReference type="SAM" id="SignalP"/>
    </source>
</evidence>
<dbReference type="InterPro" id="IPR008966">
    <property type="entry name" value="Adhesion_dom_sf"/>
</dbReference>
<dbReference type="SUPFAM" id="SSF49401">
    <property type="entry name" value="Bacterial adhesins"/>
    <property type="match status" value="1"/>
</dbReference>
<dbReference type="InterPro" id="IPR036937">
    <property type="entry name" value="Adhesion_dom_fimbrial_sf"/>
</dbReference>
<evidence type="ECO:0000313" key="4">
    <source>
        <dbReference type="EMBL" id="EDH3028809.1"/>
    </source>
</evidence>
<dbReference type="PANTHER" id="PTHR33420:SF26">
    <property type="entry name" value="FIMBRIAL SUBUNIT"/>
    <property type="match status" value="1"/>
</dbReference>
<comment type="caution">
    <text evidence="3">The sequence shown here is derived from an EMBL/GenBank/DDBJ whole genome shotgun (WGS) entry which is preliminary data.</text>
</comment>
<dbReference type="PANTHER" id="PTHR33420">
    <property type="entry name" value="FIMBRIAL SUBUNIT ELFA-RELATED"/>
    <property type="match status" value="1"/>
</dbReference>
<accession>A0A5Y7WD36</accession>
<keyword evidence="1" id="KW-0732">Signal</keyword>
<evidence type="ECO:0000259" key="2">
    <source>
        <dbReference type="Pfam" id="PF00419"/>
    </source>
</evidence>